<accession>A0A2N3WQ03</accession>
<protein>
    <submittedName>
        <fullName evidence="1">Uncharacterized protein</fullName>
    </submittedName>
</protein>
<evidence type="ECO:0000313" key="1">
    <source>
        <dbReference type="EMBL" id="PKV95930.1"/>
    </source>
</evidence>
<comment type="caution">
    <text evidence="1">The sequence shown here is derived from an EMBL/GenBank/DDBJ whole genome shotgun (WGS) entry which is preliminary data.</text>
</comment>
<organism evidence="1 2">
    <name type="scientific">Amycolatopsis echigonensis</name>
    <dbReference type="NCBI Taxonomy" id="2576905"/>
    <lineage>
        <taxon>Bacteria</taxon>
        <taxon>Bacillati</taxon>
        <taxon>Actinomycetota</taxon>
        <taxon>Actinomycetes</taxon>
        <taxon>Pseudonocardiales</taxon>
        <taxon>Pseudonocardiaceae</taxon>
        <taxon>Amycolatopsis</taxon>
    </lineage>
</organism>
<name>A0A2N3WQ03_9PSEU</name>
<dbReference type="AlphaFoldDB" id="A0A2N3WQ03"/>
<dbReference type="Proteomes" id="UP000233750">
    <property type="component" value="Unassembled WGS sequence"/>
</dbReference>
<dbReference type="RefSeq" id="WP_101438861.1">
    <property type="nucleotide sequence ID" value="NZ_PJMY01000003.1"/>
</dbReference>
<gene>
    <name evidence="1" type="ORF">ATK30_6863</name>
</gene>
<sequence length="240" mass="25180">MVANQPIERPGSVDFLVNQLNAVAQQSDEQTRQSKFPLVVSHQDPASQARVVDFQVVPGVNGSGAVLSVYDGAQHLVLGTDPDTGYGLSQPQTQVPMYPTNPGLIFNSSTTWASYYTGQVQQNNSCFLAQWRMNNSWGGTGAASVVASYVKIYDSVTGWNWTSPTVTSGSSTTTSPGVLTTCGPYSVQVPQSSIGNLFGIDIYSQLVSGGASSSIAVTPLSMIGCALAFALPWLGGTPSS</sequence>
<evidence type="ECO:0000313" key="2">
    <source>
        <dbReference type="Proteomes" id="UP000233750"/>
    </source>
</evidence>
<reference evidence="1 2" key="1">
    <citation type="submission" date="2017-12" db="EMBL/GenBank/DDBJ databases">
        <title>Sequencing the genomes of 1000 Actinobacteria strains.</title>
        <authorList>
            <person name="Klenk H.-P."/>
        </authorList>
    </citation>
    <scope>NUCLEOTIDE SEQUENCE [LARGE SCALE GENOMIC DNA]</scope>
    <source>
        <strain evidence="1 2">DSM 45165</strain>
    </source>
</reference>
<dbReference type="OrthoDB" id="10019404at2"/>
<proteinExistence type="predicted"/>
<dbReference type="EMBL" id="PJMY01000003">
    <property type="protein sequence ID" value="PKV95930.1"/>
    <property type="molecule type" value="Genomic_DNA"/>
</dbReference>
<keyword evidence="2" id="KW-1185">Reference proteome</keyword>